<dbReference type="InterPro" id="IPR036633">
    <property type="entry name" value="Prn/Lys/Arg_de-COase_C_sf"/>
</dbReference>
<dbReference type="InterPro" id="IPR000310">
    <property type="entry name" value="Orn/Lys/Arg_deCO2ase_major_dom"/>
</dbReference>
<dbReference type="Gene3D" id="3.90.100.10">
    <property type="entry name" value="Orn/Lys/Arg decarboxylase, C-terminal domain"/>
    <property type="match status" value="1"/>
</dbReference>
<dbReference type="Proteomes" id="UP001224622">
    <property type="component" value="Unassembled WGS sequence"/>
</dbReference>
<evidence type="ECO:0000256" key="3">
    <source>
        <dbReference type="ARBA" id="ARBA00022793"/>
    </source>
</evidence>
<dbReference type="SUPFAM" id="SSF53383">
    <property type="entry name" value="PLP-dependent transferases"/>
    <property type="match status" value="1"/>
</dbReference>
<comment type="similarity">
    <text evidence="2">Belongs to the Orn/Lys/Arg decarboxylase class-I family.</text>
</comment>
<evidence type="ECO:0000256" key="4">
    <source>
        <dbReference type="ARBA" id="ARBA00022898"/>
    </source>
</evidence>
<dbReference type="EMBL" id="JAVIGA010000008">
    <property type="protein sequence ID" value="MDQ9126801.1"/>
    <property type="molecule type" value="Genomic_DNA"/>
</dbReference>
<dbReference type="GO" id="GO:0030170">
    <property type="term" value="F:pyridoxal phosphate binding"/>
    <property type="evidence" value="ECO:0007669"/>
    <property type="project" value="TreeGrafter"/>
</dbReference>
<proteinExistence type="inferred from homology"/>
<dbReference type="PIRSF" id="PIRSF009393">
    <property type="entry name" value="Orn_decarb"/>
    <property type="match status" value="1"/>
</dbReference>
<keyword evidence="4 6" id="KW-0663">Pyridoxal phosphate</keyword>
<dbReference type="Pfam" id="PF03711">
    <property type="entry name" value="OKR_DC_1_C"/>
    <property type="match status" value="1"/>
</dbReference>
<dbReference type="InterPro" id="IPR005308">
    <property type="entry name" value="OKR_de-COase_N"/>
</dbReference>
<accession>A0AAJ1YA54</accession>
<dbReference type="InterPro" id="IPR008286">
    <property type="entry name" value="Prn/Lys/Arg_de-COase_C"/>
</dbReference>
<feature type="modified residue" description="N6-(pyridoxal phosphate)lysine" evidence="6">
    <location>
        <position position="393"/>
    </location>
</feature>
<dbReference type="Pfam" id="PF01276">
    <property type="entry name" value="OKR_DC_1"/>
    <property type="match status" value="1"/>
</dbReference>
<evidence type="ECO:0000313" key="11">
    <source>
        <dbReference type="Proteomes" id="UP001224622"/>
    </source>
</evidence>
<keyword evidence="5" id="KW-0456">Lyase</keyword>
<dbReference type="AlphaFoldDB" id="A0AAJ1YA54"/>
<dbReference type="Gene3D" id="3.40.50.2300">
    <property type="match status" value="1"/>
</dbReference>
<evidence type="ECO:0000259" key="7">
    <source>
        <dbReference type="Pfam" id="PF01276"/>
    </source>
</evidence>
<evidence type="ECO:0000259" key="9">
    <source>
        <dbReference type="Pfam" id="PF03711"/>
    </source>
</evidence>
<feature type="domain" description="Orn/Lys/Arg decarboxylase N-terminal" evidence="8">
    <location>
        <begin position="29"/>
        <end position="141"/>
    </location>
</feature>
<dbReference type="GO" id="GO:0008792">
    <property type="term" value="F:arginine decarboxylase activity"/>
    <property type="evidence" value="ECO:0007669"/>
    <property type="project" value="TreeGrafter"/>
</dbReference>
<comment type="caution">
    <text evidence="10">The sequence shown here is derived from an EMBL/GenBank/DDBJ whole genome shotgun (WGS) entry which is preliminary data.</text>
</comment>
<sequence length="779" mass="86317">MSYASNLDFPILIVSVRDNKIQVDDSYHAIKEVLALNNYHFIHAETNETALAMARKEAGIGCIIINECDGANLGEGSPIIKEIIRVIRAKNSRVPIFFSSSVPLLGRLSTEVIQEIHEYINISEDTPKFIAGRIHLAIRQYVENLLPPYFAALKSYALDSPYYWDCPGHQGGVAYLKHPVGREFINYFGENLMRADIGISTPEMGDWLEHKGAPGESETRAAKLFGADKTFYVTGGSSQSNQIVGHSIDLKDKIILVDRNCHKSVNHELTITQAKPVYFQPARNGLGIIGLISPDQFEARAIQQKIDDSVLAYQAEDRCPAYAIITNCTYDGLIYDVTAVTQTLAKSVPRIKFDEAWYAYAKFHPLYQGRFAMDVPEDKDNGPTLYAVQSTHKMLAAFSSASMIHIRNSKRAPVDYDIFNQAFMMHGTTSPFYPIIASMDVATAMMEGQAGKTLVDEAIHDAISFRKTLVTVADKLKAEKSDKGWFFDVWQPSTLLQEGKKVPFTQVADEVLANDPTCWQLRAGEAWHGFGDLPEGYAMLDPIKVTITCPGLNAQGKMNVFGIPAPVVAKFLDTQRIIPARNGDYTILVLFALGSTQGKWNTLIDMLMIFKHHYDENTPLASVLPQVAASSPVYRNMGIGDLCRSIHQANIELKIAELLELACSSEAIPVLTPSQAYQCLISDQTEQVKAADINNRTLGVMITPYPPGIPLIMPGEKVTSESRAIVDYLVALQTFGQRFPGFEHELQGVEVDENGTYWVRCIKETPASAADKVPVSTMR</sequence>
<dbReference type="InterPro" id="IPR015422">
    <property type="entry name" value="PyrdxlP-dep_Trfase_small"/>
</dbReference>
<dbReference type="GO" id="GO:0006527">
    <property type="term" value="P:L-arginine catabolic process"/>
    <property type="evidence" value="ECO:0007669"/>
    <property type="project" value="TreeGrafter"/>
</dbReference>
<dbReference type="InterPro" id="IPR015421">
    <property type="entry name" value="PyrdxlP-dep_Trfase_major"/>
</dbReference>
<dbReference type="GO" id="GO:0005829">
    <property type="term" value="C:cytosol"/>
    <property type="evidence" value="ECO:0007669"/>
    <property type="project" value="TreeGrafter"/>
</dbReference>
<protein>
    <submittedName>
        <fullName evidence="10">Orn/Lys/Arg decarboxylase N-terminal domain-containing protein</fullName>
    </submittedName>
</protein>
<evidence type="ECO:0000256" key="1">
    <source>
        <dbReference type="ARBA" id="ARBA00001933"/>
    </source>
</evidence>
<evidence type="ECO:0000256" key="2">
    <source>
        <dbReference type="ARBA" id="ARBA00010671"/>
    </source>
</evidence>
<feature type="domain" description="Orn/Lys/Arg decarboxylase C-terminal" evidence="9">
    <location>
        <begin position="624"/>
        <end position="753"/>
    </location>
</feature>
<gene>
    <name evidence="10" type="ORF">RDT67_10195</name>
</gene>
<comment type="cofactor">
    <cofactor evidence="1">
        <name>pyridoxal 5'-phosphate</name>
        <dbReference type="ChEBI" id="CHEBI:597326"/>
    </cofactor>
</comment>
<keyword evidence="3" id="KW-0210">Decarboxylase</keyword>
<dbReference type="Gene3D" id="3.90.1150.10">
    <property type="entry name" value="Aspartate Aminotransferase, domain 1"/>
    <property type="match status" value="1"/>
</dbReference>
<dbReference type="PANTHER" id="PTHR45229">
    <property type="entry name" value="CONSTITUTIVE ORNITHINE DECARBOXYLASE"/>
    <property type="match status" value="1"/>
</dbReference>
<evidence type="ECO:0000256" key="5">
    <source>
        <dbReference type="ARBA" id="ARBA00023239"/>
    </source>
</evidence>
<dbReference type="InterPro" id="IPR015424">
    <property type="entry name" value="PyrdxlP-dep_Trfase"/>
</dbReference>
<evidence type="ECO:0000313" key="10">
    <source>
        <dbReference type="EMBL" id="MDQ9126801.1"/>
    </source>
</evidence>
<dbReference type="PANTHER" id="PTHR45229:SF3">
    <property type="entry name" value="BIODEGRADATIVE ARGININE DECARBOXYLASE"/>
    <property type="match status" value="1"/>
</dbReference>
<dbReference type="Gene3D" id="3.40.640.10">
    <property type="entry name" value="Type I PLP-dependent aspartate aminotransferase-like (Major domain)"/>
    <property type="match status" value="1"/>
</dbReference>
<dbReference type="SUPFAM" id="SSF55904">
    <property type="entry name" value="Ornithine decarboxylase C-terminal domain"/>
    <property type="match status" value="1"/>
</dbReference>
<feature type="domain" description="Orn/Lys/Arg decarboxylases family 1 pyridoxal-P attachment site" evidence="7">
    <location>
        <begin position="147"/>
        <end position="598"/>
    </location>
</feature>
<reference evidence="10" key="1">
    <citation type="submission" date="2023-08" db="EMBL/GenBank/DDBJ databases">
        <title>The Comparative Genomic Analysis of Yersiniaceae from Polar Regions.</title>
        <authorList>
            <person name="Goncharov A."/>
            <person name="Aslanov B."/>
            <person name="Kolodzhieva V."/>
            <person name="Azarov D."/>
            <person name="Mochov A."/>
            <person name="Lebedeva E."/>
        </authorList>
    </citation>
    <scope>NUCLEOTIDE SEQUENCE</scope>
    <source>
        <strain evidence="10">Vf</strain>
    </source>
</reference>
<name>A0AAJ1YA54_SERFO</name>
<organism evidence="10 11">
    <name type="scientific">Serratia fonticola</name>
    <dbReference type="NCBI Taxonomy" id="47917"/>
    <lineage>
        <taxon>Bacteria</taxon>
        <taxon>Pseudomonadati</taxon>
        <taxon>Pseudomonadota</taxon>
        <taxon>Gammaproteobacteria</taxon>
        <taxon>Enterobacterales</taxon>
        <taxon>Yersiniaceae</taxon>
        <taxon>Serratia</taxon>
    </lineage>
</organism>
<dbReference type="Pfam" id="PF03709">
    <property type="entry name" value="OKR_DC_1_N"/>
    <property type="match status" value="1"/>
</dbReference>
<dbReference type="InterPro" id="IPR011193">
    <property type="entry name" value="Orn/lys/arg_de-COase"/>
</dbReference>
<evidence type="ECO:0000256" key="6">
    <source>
        <dbReference type="PIRSR" id="PIRSR009393-1"/>
    </source>
</evidence>
<evidence type="ECO:0000259" key="8">
    <source>
        <dbReference type="Pfam" id="PF03709"/>
    </source>
</evidence>